<organism evidence="1 2">
    <name type="scientific">Trypanosoma brucei gambiense (strain MHOM/CI/86/DAL972)</name>
    <dbReference type="NCBI Taxonomy" id="679716"/>
    <lineage>
        <taxon>Eukaryota</taxon>
        <taxon>Discoba</taxon>
        <taxon>Euglenozoa</taxon>
        <taxon>Kinetoplastea</taxon>
        <taxon>Metakinetoplastina</taxon>
        <taxon>Trypanosomatida</taxon>
        <taxon>Trypanosomatidae</taxon>
        <taxon>Trypanosoma</taxon>
    </lineage>
</organism>
<dbReference type="RefSeq" id="XP_011772689.1">
    <property type="nucleotide sequence ID" value="XM_011774387.1"/>
</dbReference>
<dbReference type="Proteomes" id="UP000002316">
    <property type="component" value="Chromosome 4"/>
</dbReference>
<dbReference type="AlphaFoldDB" id="C9ZLX4"/>
<gene>
    <name evidence="1" type="ORF">TbgDal_IV1040</name>
</gene>
<reference evidence="2" key="1">
    <citation type="journal article" date="2010" name="PLoS Negl. Trop. Dis.">
        <title>The genome sequence of Trypanosoma brucei gambiense, causative agent of chronic human african trypanosomiasis.</title>
        <authorList>
            <person name="Jackson A.P."/>
            <person name="Sanders M."/>
            <person name="Berry A."/>
            <person name="McQuillan J."/>
            <person name="Aslett M.A."/>
            <person name="Quail M.A."/>
            <person name="Chukualim B."/>
            <person name="Capewell P."/>
            <person name="MacLeod A."/>
            <person name="Melville S.E."/>
            <person name="Gibson W."/>
            <person name="Barry J.D."/>
            <person name="Berriman M."/>
            <person name="Hertz-Fowler C."/>
        </authorList>
    </citation>
    <scope>NUCLEOTIDE SEQUENCE [LARGE SCALE GENOMIC DNA]</scope>
    <source>
        <strain evidence="2">MHOM/CI/86/DAL972</strain>
    </source>
</reference>
<dbReference type="KEGG" id="tbg:TbgDal_IV1040"/>
<dbReference type="EMBL" id="FN554967">
    <property type="protein sequence ID" value="CBH10399.1"/>
    <property type="molecule type" value="Genomic_DNA"/>
</dbReference>
<evidence type="ECO:0000313" key="1">
    <source>
        <dbReference type="EMBL" id="CBH10399.1"/>
    </source>
</evidence>
<proteinExistence type="predicted"/>
<name>C9ZLX4_TRYB9</name>
<dbReference type="GeneID" id="23859506"/>
<sequence length="117" mass="13518">MAGCFCPLTHARTFCFVFESRFPPRFLLAVVIFPHISAIRIPPALMYPTGDNFFCCFLCVESPHRRQVPSASSHSPPLFTPSRLKPMWVSQTFYQIITIKMRAHTETTVLRRRDTKI</sequence>
<accession>C9ZLX4</accession>
<protein>
    <submittedName>
        <fullName evidence="1">Uncharacterized protein</fullName>
    </submittedName>
</protein>
<evidence type="ECO:0000313" key="2">
    <source>
        <dbReference type="Proteomes" id="UP000002316"/>
    </source>
</evidence>